<comment type="caution">
    <text evidence="3">The sequence shown here is derived from an EMBL/GenBank/DDBJ whole genome shotgun (WGS) entry which is preliminary data.</text>
</comment>
<keyword evidence="4" id="KW-1185">Reference proteome</keyword>
<protein>
    <submittedName>
        <fullName evidence="3">Uncharacterized protein</fullName>
    </submittedName>
</protein>
<dbReference type="EMBL" id="RHHQ01000021">
    <property type="protein sequence ID" value="RNB82080.1"/>
    <property type="molecule type" value="Genomic_DNA"/>
</dbReference>
<gene>
    <name evidence="3" type="ORF">EDM56_24785</name>
</gene>
<feature type="compositionally biased region" description="Low complexity" evidence="1">
    <location>
        <begin position="52"/>
        <end position="79"/>
    </location>
</feature>
<evidence type="ECO:0000313" key="4">
    <source>
        <dbReference type="Proteomes" id="UP000271031"/>
    </source>
</evidence>
<evidence type="ECO:0000313" key="3">
    <source>
        <dbReference type="EMBL" id="RNB82080.1"/>
    </source>
</evidence>
<sequence length="79" mass="8100">MNYPYSKKGWMALTLAAVMLTSVGVAKADSDKTNDSQQATVSNPFASTEQKATTNTAAKPVATPATTPATATATTTTTT</sequence>
<feature type="signal peptide" evidence="2">
    <location>
        <begin position="1"/>
        <end position="28"/>
    </location>
</feature>
<feature type="region of interest" description="Disordered" evidence="1">
    <location>
        <begin position="28"/>
        <end position="79"/>
    </location>
</feature>
<proteinExistence type="predicted"/>
<accession>A0A3M8D1X8</accession>
<feature type="compositionally biased region" description="Polar residues" evidence="1">
    <location>
        <begin position="35"/>
        <end position="51"/>
    </location>
</feature>
<feature type="non-terminal residue" evidence="3">
    <location>
        <position position="79"/>
    </location>
</feature>
<keyword evidence="2" id="KW-0732">Signal</keyword>
<dbReference type="Proteomes" id="UP000271031">
    <property type="component" value="Unassembled WGS sequence"/>
</dbReference>
<evidence type="ECO:0000256" key="2">
    <source>
        <dbReference type="SAM" id="SignalP"/>
    </source>
</evidence>
<feature type="chain" id="PRO_5017994211" evidence="2">
    <location>
        <begin position="29"/>
        <end position="79"/>
    </location>
</feature>
<name>A0A3M8D1X8_9BACL</name>
<dbReference type="AlphaFoldDB" id="A0A3M8D1X8"/>
<organism evidence="3 4">
    <name type="scientific">Brevibacillus fluminis</name>
    <dbReference type="NCBI Taxonomy" id="511487"/>
    <lineage>
        <taxon>Bacteria</taxon>
        <taxon>Bacillati</taxon>
        <taxon>Bacillota</taxon>
        <taxon>Bacilli</taxon>
        <taxon>Bacillales</taxon>
        <taxon>Paenibacillaceae</taxon>
        <taxon>Brevibacillus</taxon>
    </lineage>
</organism>
<reference evidence="3 4" key="1">
    <citation type="submission" date="2018-10" db="EMBL/GenBank/DDBJ databases">
        <title>Phylogenomics of Brevibacillus.</title>
        <authorList>
            <person name="Dunlap C."/>
        </authorList>
    </citation>
    <scope>NUCLEOTIDE SEQUENCE [LARGE SCALE GENOMIC DNA]</scope>
    <source>
        <strain evidence="3 4">JCM 15716</strain>
    </source>
</reference>
<evidence type="ECO:0000256" key="1">
    <source>
        <dbReference type="SAM" id="MobiDB-lite"/>
    </source>
</evidence>